<evidence type="ECO:0000313" key="2">
    <source>
        <dbReference type="Proteomes" id="UP000177232"/>
    </source>
</evidence>
<dbReference type="AlphaFoldDB" id="A0A1F6DRN7"/>
<accession>A0A1F6DRN7</accession>
<evidence type="ECO:0000313" key="1">
    <source>
        <dbReference type="EMBL" id="OGG64056.1"/>
    </source>
</evidence>
<protein>
    <submittedName>
        <fullName evidence="1">Uncharacterized protein</fullName>
    </submittedName>
</protein>
<proteinExistence type="predicted"/>
<organism evidence="1 2">
    <name type="scientific">Candidatus Kaiserbacteria bacterium RIFCSPHIGHO2_02_FULL_55_17</name>
    <dbReference type="NCBI Taxonomy" id="1798496"/>
    <lineage>
        <taxon>Bacteria</taxon>
        <taxon>Candidatus Kaiseribacteriota</taxon>
    </lineage>
</organism>
<comment type="caution">
    <text evidence="1">The sequence shown here is derived from an EMBL/GenBank/DDBJ whole genome shotgun (WGS) entry which is preliminary data.</text>
</comment>
<gene>
    <name evidence="1" type="ORF">A3C94_02605</name>
</gene>
<dbReference type="EMBL" id="MFLJ01000036">
    <property type="protein sequence ID" value="OGG64056.1"/>
    <property type="molecule type" value="Genomic_DNA"/>
</dbReference>
<dbReference type="Proteomes" id="UP000177232">
    <property type="component" value="Unassembled WGS sequence"/>
</dbReference>
<sequence>MVSLLRLVFSVFVLFLALSFFGVSIQAVVNSPAGQENLAYLSNLLSQAWQYFANVLFDVCKMLPIFCAKF</sequence>
<name>A0A1F6DRN7_9BACT</name>
<reference evidence="1 2" key="1">
    <citation type="journal article" date="2016" name="Nat. Commun.">
        <title>Thousands of microbial genomes shed light on interconnected biogeochemical processes in an aquifer system.</title>
        <authorList>
            <person name="Anantharaman K."/>
            <person name="Brown C.T."/>
            <person name="Hug L.A."/>
            <person name="Sharon I."/>
            <person name="Castelle C.J."/>
            <person name="Probst A.J."/>
            <person name="Thomas B.C."/>
            <person name="Singh A."/>
            <person name="Wilkins M.J."/>
            <person name="Karaoz U."/>
            <person name="Brodie E.L."/>
            <person name="Williams K.H."/>
            <person name="Hubbard S.S."/>
            <person name="Banfield J.F."/>
        </authorList>
    </citation>
    <scope>NUCLEOTIDE SEQUENCE [LARGE SCALE GENOMIC DNA]</scope>
</reference>